<proteinExistence type="inferred from homology"/>
<evidence type="ECO:0000256" key="2">
    <source>
        <dbReference type="ARBA" id="ARBA00022448"/>
    </source>
</evidence>
<feature type="transmembrane region" description="Helical" evidence="7">
    <location>
        <begin position="173"/>
        <end position="198"/>
    </location>
</feature>
<dbReference type="GO" id="GO:0055085">
    <property type="term" value="P:transmembrane transport"/>
    <property type="evidence" value="ECO:0007669"/>
    <property type="project" value="InterPro"/>
</dbReference>
<organism evidence="9 10">
    <name type="scientific">Paenibacillus sacheonensis</name>
    <dbReference type="NCBI Taxonomy" id="742054"/>
    <lineage>
        <taxon>Bacteria</taxon>
        <taxon>Bacillati</taxon>
        <taxon>Bacillota</taxon>
        <taxon>Bacilli</taxon>
        <taxon>Bacillales</taxon>
        <taxon>Paenibacillaceae</taxon>
        <taxon>Paenibacillus</taxon>
    </lineage>
</organism>
<reference evidence="9 10" key="1">
    <citation type="submission" date="2020-01" db="EMBL/GenBank/DDBJ databases">
        <title>Paenibacillus soybeanensis sp. nov. isolated from the nodules of soybean (Glycine max(L.) Merr).</title>
        <authorList>
            <person name="Wang H."/>
        </authorList>
    </citation>
    <scope>NUCLEOTIDE SEQUENCE [LARGE SCALE GENOMIC DNA]</scope>
    <source>
        <strain evidence="9 10">DSM 23054</strain>
    </source>
</reference>
<dbReference type="Gene3D" id="1.10.3720.10">
    <property type="entry name" value="MetI-like"/>
    <property type="match status" value="1"/>
</dbReference>
<feature type="transmembrane region" description="Helical" evidence="7">
    <location>
        <begin position="293"/>
        <end position="310"/>
    </location>
</feature>
<dbReference type="Proteomes" id="UP000558113">
    <property type="component" value="Unassembled WGS sequence"/>
</dbReference>
<keyword evidence="10" id="KW-1185">Reference proteome</keyword>
<comment type="subcellular location">
    <subcellularLocation>
        <location evidence="1 7">Cell membrane</location>
        <topology evidence="1 7">Multi-pass membrane protein</topology>
    </subcellularLocation>
</comment>
<comment type="caution">
    <text evidence="9">The sequence shown here is derived from an EMBL/GenBank/DDBJ whole genome shotgun (WGS) entry which is preliminary data.</text>
</comment>
<comment type="similarity">
    <text evidence="7">Belongs to the binding-protein-dependent transport system permease family.</text>
</comment>
<evidence type="ECO:0000313" key="9">
    <source>
        <dbReference type="EMBL" id="NBC67442.1"/>
    </source>
</evidence>
<evidence type="ECO:0000256" key="5">
    <source>
        <dbReference type="ARBA" id="ARBA00022989"/>
    </source>
</evidence>
<evidence type="ECO:0000256" key="6">
    <source>
        <dbReference type="ARBA" id="ARBA00023136"/>
    </source>
</evidence>
<keyword evidence="5 7" id="KW-1133">Transmembrane helix</keyword>
<feature type="transmembrane region" description="Helical" evidence="7">
    <location>
        <begin position="139"/>
        <end position="161"/>
    </location>
</feature>
<dbReference type="Pfam" id="PF00528">
    <property type="entry name" value="BPD_transp_1"/>
    <property type="match status" value="1"/>
</dbReference>
<dbReference type="SUPFAM" id="SSF161098">
    <property type="entry name" value="MetI-like"/>
    <property type="match status" value="1"/>
</dbReference>
<dbReference type="PANTHER" id="PTHR43744:SF12">
    <property type="entry name" value="ABC TRANSPORTER PERMEASE PROTEIN MG189-RELATED"/>
    <property type="match status" value="1"/>
</dbReference>
<dbReference type="OrthoDB" id="9771544at2"/>
<feature type="transmembrane region" description="Helical" evidence="7">
    <location>
        <begin position="219"/>
        <end position="244"/>
    </location>
</feature>
<evidence type="ECO:0000313" key="10">
    <source>
        <dbReference type="Proteomes" id="UP000558113"/>
    </source>
</evidence>
<keyword evidence="2 7" id="KW-0813">Transport</keyword>
<evidence type="ECO:0000256" key="1">
    <source>
        <dbReference type="ARBA" id="ARBA00004651"/>
    </source>
</evidence>
<dbReference type="PROSITE" id="PS50928">
    <property type="entry name" value="ABC_TM1"/>
    <property type="match status" value="1"/>
</dbReference>
<sequence length="325" mass="36831">MKTEAVVRRYSRQVRSLVIGRRAQRAKLVVLGQHANEGLLAKAFIYFMLSIIAYLYLQPFFYMISTMLKGLADLLDPTVKWIPRTVDWNNLSRAFDGLKYPRSFFNSLLLAGGGSLLQVFVCAMTGFALARLQFPGKKLFFALVFLTFLIPPQVIMIPLFVTFSKLGWLNTPFVFLVPALFGQGIKSALFIIIFRQFFHSLPKALEEAAMIDGASMFRLFFRIMLPLASSACLVVFLFSFIWYWNESYLTSMFLSNDFTPLSNKLSNLEATIFGDNPSMAVMSQNPVTEGTKMAGAFLIVFPPLVLYMIAQRWFVQGIERTGLVD</sequence>
<feature type="transmembrane region" description="Helical" evidence="7">
    <location>
        <begin position="108"/>
        <end position="132"/>
    </location>
</feature>
<keyword evidence="6 7" id="KW-0472">Membrane</keyword>
<dbReference type="RefSeq" id="WP_161693239.1">
    <property type="nucleotide sequence ID" value="NZ_JAAAMU010000001.1"/>
</dbReference>
<dbReference type="PANTHER" id="PTHR43744">
    <property type="entry name" value="ABC TRANSPORTER PERMEASE PROTEIN MG189-RELATED-RELATED"/>
    <property type="match status" value="1"/>
</dbReference>
<keyword evidence="3" id="KW-1003">Cell membrane</keyword>
<feature type="transmembrane region" description="Helical" evidence="7">
    <location>
        <begin position="43"/>
        <end position="64"/>
    </location>
</feature>
<evidence type="ECO:0000256" key="3">
    <source>
        <dbReference type="ARBA" id="ARBA00022475"/>
    </source>
</evidence>
<keyword evidence="4 7" id="KW-0812">Transmembrane</keyword>
<accession>A0A7X5BWE9</accession>
<dbReference type="AlphaFoldDB" id="A0A7X5BWE9"/>
<dbReference type="InterPro" id="IPR000515">
    <property type="entry name" value="MetI-like"/>
</dbReference>
<evidence type="ECO:0000256" key="7">
    <source>
        <dbReference type="RuleBase" id="RU363032"/>
    </source>
</evidence>
<dbReference type="InterPro" id="IPR035906">
    <property type="entry name" value="MetI-like_sf"/>
</dbReference>
<dbReference type="CDD" id="cd06261">
    <property type="entry name" value="TM_PBP2"/>
    <property type="match status" value="1"/>
</dbReference>
<evidence type="ECO:0000259" key="8">
    <source>
        <dbReference type="PROSITE" id="PS50928"/>
    </source>
</evidence>
<gene>
    <name evidence="9" type="ORF">GT003_00350</name>
</gene>
<dbReference type="EMBL" id="JAAAMU010000001">
    <property type="protein sequence ID" value="NBC67442.1"/>
    <property type="molecule type" value="Genomic_DNA"/>
</dbReference>
<evidence type="ECO:0000256" key="4">
    <source>
        <dbReference type="ARBA" id="ARBA00022692"/>
    </source>
</evidence>
<dbReference type="GO" id="GO:0005886">
    <property type="term" value="C:plasma membrane"/>
    <property type="evidence" value="ECO:0007669"/>
    <property type="project" value="UniProtKB-SubCell"/>
</dbReference>
<protein>
    <submittedName>
        <fullName evidence="9">ABC transporter permease subunit</fullName>
    </submittedName>
</protein>
<name>A0A7X5BWE9_9BACL</name>
<feature type="domain" description="ABC transmembrane type-1" evidence="8">
    <location>
        <begin position="104"/>
        <end position="310"/>
    </location>
</feature>